<dbReference type="Pfam" id="PF04096">
    <property type="entry name" value="Nucleoporin2"/>
    <property type="match status" value="1"/>
</dbReference>
<evidence type="ECO:0000256" key="8">
    <source>
        <dbReference type="ARBA" id="ARBA00022927"/>
    </source>
</evidence>
<dbReference type="GO" id="GO:0051028">
    <property type="term" value="P:mRNA transport"/>
    <property type="evidence" value="ECO:0007669"/>
    <property type="project" value="UniProtKB-KW"/>
</dbReference>
<dbReference type="GO" id="GO:0003723">
    <property type="term" value="F:RNA binding"/>
    <property type="evidence" value="ECO:0007669"/>
    <property type="project" value="TreeGrafter"/>
</dbReference>
<feature type="domain" description="Peptidase S59" evidence="13">
    <location>
        <begin position="867"/>
        <end position="1009"/>
    </location>
</feature>
<dbReference type="GO" id="GO:0034398">
    <property type="term" value="P:telomere tethering at nuclear periphery"/>
    <property type="evidence" value="ECO:0007669"/>
    <property type="project" value="TreeGrafter"/>
</dbReference>
<accession>A0A085MJP0</accession>
<evidence type="ECO:0000313" key="14">
    <source>
        <dbReference type="EMBL" id="KFD57436.1"/>
    </source>
</evidence>
<dbReference type="Pfam" id="PF21240">
    <property type="entry name" value="Nup98_GLEBS"/>
    <property type="match status" value="1"/>
</dbReference>
<dbReference type="Pfam" id="PF13634">
    <property type="entry name" value="Nucleoporin_FG"/>
    <property type="match status" value="3"/>
</dbReference>
<dbReference type="GO" id="GO:0008139">
    <property type="term" value="F:nuclear localization sequence binding"/>
    <property type="evidence" value="ECO:0007669"/>
    <property type="project" value="TreeGrafter"/>
</dbReference>
<keyword evidence="7" id="KW-0509">mRNA transport</keyword>
<keyword evidence="10" id="KW-0906">Nuclear pore complex</keyword>
<feature type="compositionally biased region" description="Pro residues" evidence="12">
    <location>
        <begin position="813"/>
        <end position="825"/>
    </location>
</feature>
<dbReference type="InterPro" id="IPR036903">
    <property type="entry name" value="Nup98_auto-Pept-S59_dom_sf"/>
</dbReference>
<dbReference type="GO" id="GO:0031965">
    <property type="term" value="C:nuclear membrane"/>
    <property type="evidence" value="ECO:0007669"/>
    <property type="project" value="UniProtKB-SubCell"/>
</dbReference>
<dbReference type="PANTHER" id="PTHR23198">
    <property type="entry name" value="NUCLEOPORIN"/>
    <property type="match status" value="1"/>
</dbReference>
<evidence type="ECO:0000256" key="9">
    <source>
        <dbReference type="ARBA" id="ARBA00023010"/>
    </source>
</evidence>
<dbReference type="GO" id="GO:0006606">
    <property type="term" value="P:protein import into nucleus"/>
    <property type="evidence" value="ECO:0007669"/>
    <property type="project" value="TreeGrafter"/>
</dbReference>
<organism evidence="14 15">
    <name type="scientific">Trichuris suis</name>
    <name type="common">pig whipworm</name>
    <dbReference type="NCBI Taxonomy" id="68888"/>
    <lineage>
        <taxon>Eukaryota</taxon>
        <taxon>Metazoa</taxon>
        <taxon>Ecdysozoa</taxon>
        <taxon>Nematoda</taxon>
        <taxon>Enoplea</taxon>
        <taxon>Dorylaimia</taxon>
        <taxon>Trichinellida</taxon>
        <taxon>Trichuridae</taxon>
        <taxon>Trichuris</taxon>
    </lineage>
</organism>
<evidence type="ECO:0000313" key="15">
    <source>
        <dbReference type="Proteomes" id="UP000030764"/>
    </source>
</evidence>
<evidence type="ECO:0000256" key="5">
    <source>
        <dbReference type="ARBA" id="ARBA00022448"/>
    </source>
</evidence>
<dbReference type="GO" id="GO:0017056">
    <property type="term" value="F:structural constituent of nuclear pore"/>
    <property type="evidence" value="ECO:0007669"/>
    <property type="project" value="InterPro"/>
</dbReference>
<dbReference type="Gene3D" id="1.10.10.2360">
    <property type="match status" value="1"/>
</dbReference>
<proteinExistence type="inferred from homology"/>
<evidence type="ECO:0000256" key="2">
    <source>
        <dbReference type="ARBA" id="ARBA00004620"/>
    </source>
</evidence>
<dbReference type="InterPro" id="IPR037665">
    <property type="entry name" value="Nucleoporin_S59-like"/>
</dbReference>
<evidence type="ECO:0000256" key="3">
    <source>
        <dbReference type="ARBA" id="ARBA00008926"/>
    </source>
</evidence>
<dbReference type="GO" id="GO:0044614">
    <property type="term" value="C:nuclear pore cytoplasmic filaments"/>
    <property type="evidence" value="ECO:0007669"/>
    <property type="project" value="TreeGrafter"/>
</dbReference>
<keyword evidence="5" id="KW-0813">Transport</keyword>
<keyword evidence="8" id="KW-0653">Protein transport</keyword>
<dbReference type="GO" id="GO:0006405">
    <property type="term" value="P:RNA export from nucleus"/>
    <property type="evidence" value="ECO:0007669"/>
    <property type="project" value="TreeGrafter"/>
</dbReference>
<gene>
    <name evidence="14" type="ORF">M513_01539</name>
</gene>
<dbReference type="InterPro" id="IPR007230">
    <property type="entry name" value="Nup98_auto-Pept-S59_dom"/>
</dbReference>
<dbReference type="Gene3D" id="1.25.40.690">
    <property type="match status" value="1"/>
</dbReference>
<feature type="non-terminal residue" evidence="14">
    <location>
        <position position="1"/>
    </location>
</feature>
<dbReference type="PROSITE" id="PS51434">
    <property type="entry name" value="NUP_C"/>
    <property type="match status" value="1"/>
</dbReference>
<evidence type="ECO:0000259" key="13">
    <source>
        <dbReference type="PROSITE" id="PS51434"/>
    </source>
</evidence>
<dbReference type="InterPro" id="IPR021967">
    <property type="entry name" value="Nup98_C"/>
</dbReference>
<dbReference type="FunFam" id="1.10.10.2360:FF:000001">
    <property type="entry name" value="Nuclear pore complex protein Nup98-Nup96"/>
    <property type="match status" value="1"/>
</dbReference>
<feature type="compositionally biased region" description="Low complexity" evidence="12">
    <location>
        <begin position="249"/>
        <end position="268"/>
    </location>
</feature>
<dbReference type="InterPro" id="IPR025574">
    <property type="entry name" value="Nucleoporin_FG_rpt"/>
</dbReference>
<evidence type="ECO:0000256" key="6">
    <source>
        <dbReference type="ARBA" id="ARBA00022813"/>
    </source>
</evidence>
<evidence type="ECO:0000256" key="10">
    <source>
        <dbReference type="ARBA" id="ARBA00023132"/>
    </source>
</evidence>
<evidence type="ECO:0000256" key="11">
    <source>
        <dbReference type="ARBA" id="ARBA00023242"/>
    </source>
</evidence>
<evidence type="ECO:0000256" key="1">
    <source>
        <dbReference type="ARBA" id="ARBA00004567"/>
    </source>
</evidence>
<evidence type="ECO:0000256" key="12">
    <source>
        <dbReference type="SAM" id="MobiDB-lite"/>
    </source>
</evidence>
<keyword evidence="11" id="KW-0539">Nucleus</keyword>
<comment type="similarity">
    <text evidence="3">Belongs to the nucleoporin GLFG family.</text>
</comment>
<keyword evidence="6" id="KW-0068">Autocatalytic cleavage</keyword>
<dbReference type="Gene3D" id="3.30.1610.10">
    <property type="entry name" value="Peptidase S59, nucleoporin"/>
    <property type="match status" value="1"/>
</dbReference>
<evidence type="ECO:0000256" key="4">
    <source>
        <dbReference type="ARBA" id="ARBA00013472"/>
    </source>
</evidence>
<dbReference type="SUPFAM" id="SSF82215">
    <property type="entry name" value="C-terminal autoproteolytic domain of nucleoporin nup98"/>
    <property type="match status" value="1"/>
</dbReference>
<reference evidence="14 15" key="1">
    <citation type="journal article" date="2014" name="Nat. Genet.">
        <title>Genome and transcriptome of the porcine whipworm Trichuris suis.</title>
        <authorList>
            <person name="Jex A.R."/>
            <person name="Nejsum P."/>
            <person name="Schwarz E.M."/>
            <person name="Hu L."/>
            <person name="Young N.D."/>
            <person name="Hall R.S."/>
            <person name="Korhonen P.K."/>
            <person name="Liao S."/>
            <person name="Thamsborg S."/>
            <person name="Xia J."/>
            <person name="Xu P."/>
            <person name="Wang S."/>
            <person name="Scheerlinck J.P."/>
            <person name="Hofmann A."/>
            <person name="Sternberg P.W."/>
            <person name="Wang J."/>
            <person name="Gasser R.B."/>
        </authorList>
    </citation>
    <scope>NUCLEOTIDE SEQUENCE [LARGE SCALE GENOMIC DNA]</scope>
    <source>
        <strain evidence="14">DCEP-RM93M</strain>
    </source>
</reference>
<dbReference type="Pfam" id="PF12110">
    <property type="entry name" value="Nup96"/>
    <property type="match status" value="1"/>
</dbReference>
<dbReference type="EMBL" id="KL363188">
    <property type="protein sequence ID" value="KFD57436.1"/>
    <property type="molecule type" value="Genomic_DNA"/>
</dbReference>
<feature type="region of interest" description="Disordered" evidence="12">
    <location>
        <begin position="784"/>
        <end position="825"/>
    </location>
</feature>
<protein>
    <recommendedName>
        <fullName evidence="4">Nuclear pore complex protein Nup98-Nup96</fullName>
    </recommendedName>
</protein>
<feature type="region of interest" description="Disordered" evidence="12">
    <location>
        <begin position="249"/>
        <end position="272"/>
    </location>
</feature>
<keyword evidence="15" id="KW-1185">Reference proteome</keyword>
<dbReference type="Proteomes" id="UP000030764">
    <property type="component" value="Unassembled WGS sequence"/>
</dbReference>
<evidence type="ECO:0000256" key="7">
    <source>
        <dbReference type="ARBA" id="ARBA00022816"/>
    </source>
</evidence>
<dbReference type="GO" id="GO:0000973">
    <property type="term" value="P:post-transcriptional tethering of RNA polymerase II gene DNA at nuclear periphery"/>
    <property type="evidence" value="ECO:0007669"/>
    <property type="project" value="TreeGrafter"/>
</dbReference>
<keyword evidence="9" id="KW-0811">Translocation</keyword>
<name>A0A085MJP0_9BILA</name>
<sequence>TLTIQNSPASVYIALHPAEASERISEPILLGSLMPSHTTIKGIVSAVCACEIALSEGFPAIAINKESVTGWRNFASHSKEETKDEVTRVDCICVPENHTIPHSRYCCSLYLLVCEKNMFGQKTAFGSPSFGSAPAFGAQSSFLFGSKPTTGFGTPTTQSTGLFGSNPTTTSGGLFGSSTATPSGGLFGSSNAFGQTTSSLFGTTQSKPLFGTSATPAFGSGGTTGAFTFGSQQQGTSAGGMFGQPAQQTGSSLFRSTGTTGSSLFGSTQPPAGTTVKFEPVVGSDTMLRNSIQTNITTKHQCITSMKHYEGKSLEELRVEDYLANRKGPQQPSSLGFGVASQPQTRSLFGSTSTTATGTNVFGQTQDKPLFGSSPFGSTQPSTGLFGQPTTTQSTGLFGQKPLFGSTTTSASAFTFTSPTTTGGGLFGQSQPQQTGLFGSTTGTTAPFGQQTGFNFGQPQTQTGSPFGVAASTAATSTGSLFGGTGGGGLFGSKPGSTTTSSLFPSFGSSTTTFGGAQQPSLFNFSQTQQKPLFGGFGQNLGSQTGGLFNAPTTGTTGGGLFSNLNKPTFPLGGTTQPSSIFGGGTLGSTGIGTFGQSTINAGSALATDPSVQAAQEALVRSQLAALANSPYGQSPLLKLMDTKDASPTDPNKQREALEVSLMASSLLEKPKTLPPMRPSPRLLVDQLQLTGHEKSSKHYAGLLDELEGGRSLPAPSAGFVPKKNIKKLIIKQRQKVSQTVDQVNGNVVALTNGHSAPPATIERTFNGVIDSNMEEPSPIPRVHFPEEEPISHNIRHLRGGPTGRMTSTPKPSLLPPSEAPPPPLATSVILEESAVDTEKELENPQSRHGVPSLNQRRDQLGIVCKRDGYYCDPSLEELEEMIGDDGYCIVSNFTVGRENYGSIMWFGPLNVTGLNLDRLVHFDHKEVTVYPEGEVKPPIGEELNRRARIVLERVWPIDKSTLEPITDPIRILRLKFRNRLEKACARMEAKFVDYDSSRGIWTFEVDHFSKYGLVDDEYSEDEEEVAADGAAEVGDEINQRDDSVVVLQRSVVQDDQLPSVSASNEKLAAELSTRDLSAMRRKRVAEERLRSSLESKFIDKLPLDAASLAICPDLKKAMSKGDYESALRQIYNETVEMMDASTEVFEPPPTVERPLRPLVKKYTVKAVPRAKSFTASMECRCASEATFLGGNRFKISWLPGRRFIKLVDPSAGSFTLSICQPTLVPDKEENLTAISLLKQLLHCSKAEMSASGLPFLLPTGRDDLVDRCLKVTTESKAKSTSIWASCFSLCQTLFCSIEGGDSSDSRVRESARASALRNWLQRQNADVVSKRIIGNPNKNDVILILLLNGQIEKAATIALESKNLRLALLIASTGGWASKRFCLEQMISWFSSKAVDFIDDKLLLIYVVLTGQLTWNVRKQMLLFKNLPWLLALSFYLWHSEEGSQNVRDALVFYDAAWRQENGIVPPPYSSFAGDIKVEPSLDVRYHLLKLYSSRTHPIQSLLCTLTWTNSPFNFHLSWFLWCVMSALGFSNFSENAVTSLHLAYAAQLEGIEQWRWAIFVLMHISNESIRLSAVRDVLSRHCFSIDSDAWALLVDEYGLPENLLFESIALRDRYVGDDRAEFKNLLRAGRFHAAQKILVEKIGPNLFLRGRLVELKELLESVRAGSALTCSCDVLASLVELALLKSKQNESLSEYDDDAFSMLASNRLGKLMRQLRYLPSSRPIQQLFCGRASAMLTSLLRMTSTSSEYVKMADDIMGLPLPDDFLLDEVKCISNMALTQFQSIASS</sequence>
<dbReference type="PANTHER" id="PTHR23198:SF6">
    <property type="entry name" value="NUCLEAR PORE COMPLEX PROTEIN NUP98-NUP96"/>
    <property type="match status" value="1"/>
</dbReference>
<comment type="subcellular location">
    <subcellularLocation>
        <location evidence="2">Nucleus membrane</location>
        <topology evidence="2">Peripheral membrane protein</topology>
        <orientation evidence="2">Nucleoplasmic side</orientation>
    </subcellularLocation>
    <subcellularLocation>
        <location evidence="1">Nucleus</location>
        <location evidence="1">Nuclear pore complex</location>
    </subcellularLocation>
</comment>